<dbReference type="AlphaFoldDB" id="A0A9P6G874"/>
<evidence type="ECO:0000313" key="2">
    <source>
        <dbReference type="Proteomes" id="UP000756921"/>
    </source>
</evidence>
<comment type="caution">
    <text evidence="1">The sequence shown here is derived from an EMBL/GenBank/DDBJ whole genome shotgun (WGS) entry which is preliminary data.</text>
</comment>
<dbReference type="EMBL" id="WJXW01000013">
    <property type="protein sequence ID" value="KAF9730907.1"/>
    <property type="molecule type" value="Genomic_DNA"/>
</dbReference>
<name>A0A9P6G874_9PLEO</name>
<gene>
    <name evidence="1" type="ORF">PMIN01_10865</name>
</gene>
<dbReference type="Proteomes" id="UP000756921">
    <property type="component" value="Unassembled WGS sequence"/>
</dbReference>
<accession>A0A9P6G874</accession>
<organism evidence="1 2">
    <name type="scientific">Paraphaeosphaeria minitans</name>
    <dbReference type="NCBI Taxonomy" id="565426"/>
    <lineage>
        <taxon>Eukaryota</taxon>
        <taxon>Fungi</taxon>
        <taxon>Dikarya</taxon>
        <taxon>Ascomycota</taxon>
        <taxon>Pezizomycotina</taxon>
        <taxon>Dothideomycetes</taxon>
        <taxon>Pleosporomycetidae</taxon>
        <taxon>Pleosporales</taxon>
        <taxon>Massarineae</taxon>
        <taxon>Didymosphaeriaceae</taxon>
        <taxon>Paraphaeosphaeria</taxon>
    </lineage>
</organism>
<proteinExistence type="predicted"/>
<keyword evidence="2" id="KW-1185">Reference proteome</keyword>
<evidence type="ECO:0000313" key="1">
    <source>
        <dbReference type="EMBL" id="KAF9730907.1"/>
    </source>
</evidence>
<protein>
    <submittedName>
        <fullName evidence="1">Uncharacterized protein</fullName>
    </submittedName>
</protein>
<sequence>MVNDEARRSGAEDVAQPLRGLQQGTFLYNFGANLPNVCKKLGFRRVYGLEVIFFLIMVSREFMTLSSDIEKYFARPVLDTGYDWFINNNHFSFAPERHTFPNYTFEHRNPVILLRWFDMIT</sequence>
<reference evidence="1" key="1">
    <citation type="journal article" date="2020" name="Mol. Plant Microbe Interact.">
        <title>Genome Sequence of the Biocontrol Agent Coniothyrium minitans strain Conio (IMI 134523).</title>
        <authorList>
            <person name="Patel D."/>
            <person name="Shittu T.A."/>
            <person name="Baroncelli R."/>
            <person name="Muthumeenakshi S."/>
            <person name="Osborne T.H."/>
            <person name="Janganan T.K."/>
            <person name="Sreenivasaprasad S."/>
        </authorList>
    </citation>
    <scope>NUCLEOTIDE SEQUENCE</scope>
    <source>
        <strain evidence="1">Conio</strain>
    </source>
</reference>